<evidence type="ECO:0000256" key="6">
    <source>
        <dbReference type="SAM" id="MobiDB-lite"/>
    </source>
</evidence>
<evidence type="ECO:0000256" key="1">
    <source>
        <dbReference type="ARBA" id="ARBA00005032"/>
    </source>
</evidence>
<keyword evidence="4 5" id="KW-0833">Ubl conjugation pathway</keyword>
<comment type="function">
    <text evidence="5">Regulatory subunit of the dimeric UBA3-ULA1 E1 enzyme.</text>
</comment>
<evidence type="ECO:0000256" key="4">
    <source>
        <dbReference type="ARBA" id="ARBA00022786"/>
    </source>
</evidence>
<dbReference type="EMBL" id="KZ819640">
    <property type="protein sequence ID" value="PWN87424.1"/>
    <property type="molecule type" value="Genomic_DNA"/>
</dbReference>
<dbReference type="Gene3D" id="3.40.50.720">
    <property type="entry name" value="NAD(P)-binding Rossmann-like Domain"/>
    <property type="match status" value="2"/>
</dbReference>
<name>A0A316YEW6_9BASI</name>
<dbReference type="PANTHER" id="PTHR10953:SF29">
    <property type="entry name" value="NEDD8-ACTIVATING ENZYME E1 REGULATORY SUBUNIT"/>
    <property type="match status" value="1"/>
</dbReference>
<comment type="pathway">
    <text evidence="1 5">Protein modification; protein neddylation.</text>
</comment>
<dbReference type="InParanoid" id="A0A316YEW6"/>
<evidence type="ECO:0000256" key="3">
    <source>
        <dbReference type="ARBA" id="ARBA00015407"/>
    </source>
</evidence>
<dbReference type="PIRSF" id="PIRSF039099">
    <property type="entry name" value="APP-BP1"/>
    <property type="match status" value="1"/>
</dbReference>
<proteinExistence type="inferred from homology"/>
<protein>
    <recommendedName>
        <fullName evidence="3 5">NEDD8-activating enzyme E1 regulatory subunit</fullName>
    </recommendedName>
</protein>
<dbReference type="PANTHER" id="PTHR10953">
    <property type="entry name" value="UBIQUITIN-ACTIVATING ENZYME E1"/>
    <property type="match status" value="1"/>
</dbReference>
<dbReference type="UniPathway" id="UPA00885"/>
<dbReference type="GO" id="GO:0019781">
    <property type="term" value="F:NEDD8 activating enzyme activity"/>
    <property type="evidence" value="ECO:0007669"/>
    <property type="project" value="UniProtKB-UniRule"/>
</dbReference>
<dbReference type="GO" id="GO:0045116">
    <property type="term" value="P:protein neddylation"/>
    <property type="evidence" value="ECO:0007669"/>
    <property type="project" value="UniProtKB-UniRule"/>
</dbReference>
<reference evidence="8" key="1">
    <citation type="journal article" date="2018" name="Mol. Biol. Evol.">
        <title>Broad Genomic Sampling Reveals a Smut Pathogenic Ancestry of the Fungal Clade Ustilaginomycotina.</title>
        <authorList>
            <person name="Kijpornyongpan T."/>
            <person name="Mondo S.J."/>
            <person name="Barry K."/>
            <person name="Sandor L."/>
            <person name="Lee J."/>
            <person name="Lipzen A."/>
            <person name="Pangilinan J."/>
            <person name="LaButti K."/>
            <person name="Hainaut M."/>
            <person name="Henrissat B."/>
            <person name="Grigoriev I.V."/>
            <person name="Spatafora J.W."/>
            <person name="Aime M.C."/>
        </authorList>
    </citation>
    <scope>NUCLEOTIDE SEQUENCE [LARGE SCALE GENOMIC DNA]</scope>
    <source>
        <strain evidence="8">MCA 4198</strain>
    </source>
</reference>
<evidence type="ECO:0000313" key="8">
    <source>
        <dbReference type="EMBL" id="PWN87424.1"/>
    </source>
</evidence>
<accession>A0A316YEW6</accession>
<dbReference type="InterPro" id="IPR045886">
    <property type="entry name" value="ThiF/MoeB/HesA"/>
</dbReference>
<evidence type="ECO:0000259" key="7">
    <source>
        <dbReference type="Pfam" id="PF00899"/>
    </source>
</evidence>
<dbReference type="AlphaFoldDB" id="A0A316YEW6"/>
<dbReference type="GO" id="GO:0005737">
    <property type="term" value="C:cytoplasm"/>
    <property type="evidence" value="ECO:0007669"/>
    <property type="project" value="TreeGrafter"/>
</dbReference>
<dbReference type="Proteomes" id="UP000245768">
    <property type="component" value="Unassembled WGS sequence"/>
</dbReference>
<dbReference type="SUPFAM" id="SSF69572">
    <property type="entry name" value="Activating enzymes of the ubiquitin-like proteins"/>
    <property type="match status" value="1"/>
</dbReference>
<feature type="domain" description="THIF-type NAD/FAD binding fold" evidence="7">
    <location>
        <begin position="24"/>
        <end position="580"/>
    </location>
</feature>
<organism evidence="8 9">
    <name type="scientific">Acaromyces ingoldii</name>
    <dbReference type="NCBI Taxonomy" id="215250"/>
    <lineage>
        <taxon>Eukaryota</taxon>
        <taxon>Fungi</taxon>
        <taxon>Dikarya</taxon>
        <taxon>Basidiomycota</taxon>
        <taxon>Ustilaginomycotina</taxon>
        <taxon>Exobasidiomycetes</taxon>
        <taxon>Exobasidiales</taxon>
        <taxon>Cryptobasidiaceae</taxon>
        <taxon>Acaromyces</taxon>
    </lineage>
</organism>
<dbReference type="STRING" id="215250.A0A316YEW6"/>
<dbReference type="InterPro" id="IPR030667">
    <property type="entry name" value="APP-BP1"/>
</dbReference>
<dbReference type="InterPro" id="IPR035985">
    <property type="entry name" value="Ubiquitin-activating_enz"/>
</dbReference>
<dbReference type="FunCoup" id="A0A316YEW6">
    <property type="interactions" value="764"/>
</dbReference>
<sequence length="585" mass="63915">MVDAAASSSSMANHERPGAHTQRYDRQLRLWASSGQKSLESAHVLCIGGSYLSACVLKNLVLPGIGAFTILDGQNVTDFDVGNNFFIEPDSKGKSRAEEEIKTLCELNPSVKGYAIHEDPKEFVKRAKEALASGTYSLVVATNQAPDVLLPLSDTAWEANVPLMAVRGAGLVGEVRVQVKELGIIETHPENTIDLRLTSPWPTLKTFARSFNIEPQDSMEFSHIPFVVILLRKLEEWKSSHGGALPVPSKDRKAFSDLINAFRKRDNPDAENIDEAVNALGQHIWRPIANTADDHVPHDVKTLFADDACEHISSKSTNFWILIRALKSFVQASSTDSPPGGDGHLPLPGSLPDMKALSATYIELQKLYKAKSSQDIAALKLHLAKVLAEAKLPDGVISDQEIESFAKHAAYLHLVRGKSIRESLNSPAQEAIAMGFMDPINPVTIPQHISLLTADEFYTKRGGRFPGSSVAFTRSITGASLGDLKEVEEDVVKMKRESADEADMISDSAEVCDRLGVKDDEEREMVFDACKEFARSGHGDLPSTAAFLGGVAAQEIIKITTRQYIPLNNTAVYDGIKQTIGIFKF</sequence>
<dbReference type="OrthoDB" id="1708823at2759"/>
<evidence type="ECO:0000256" key="5">
    <source>
        <dbReference type="PIRNR" id="PIRNR039099"/>
    </source>
</evidence>
<gene>
    <name evidence="8" type="ORF">FA10DRAFT_269376</name>
</gene>
<evidence type="ECO:0000256" key="2">
    <source>
        <dbReference type="ARBA" id="ARBA00006868"/>
    </source>
</evidence>
<feature type="compositionally biased region" description="Low complexity" evidence="6">
    <location>
        <begin position="1"/>
        <end position="12"/>
    </location>
</feature>
<dbReference type="FunFam" id="3.40.50.720:FF:000475">
    <property type="entry name" value="NEDD8-activating enzyme E1 regulatory subunit"/>
    <property type="match status" value="1"/>
</dbReference>
<evidence type="ECO:0000313" key="9">
    <source>
        <dbReference type="Proteomes" id="UP000245768"/>
    </source>
</evidence>
<dbReference type="RefSeq" id="XP_025374622.1">
    <property type="nucleotide sequence ID" value="XM_025522731.1"/>
</dbReference>
<dbReference type="GeneID" id="37044647"/>
<feature type="region of interest" description="Disordered" evidence="6">
    <location>
        <begin position="1"/>
        <end position="21"/>
    </location>
</feature>
<dbReference type="InterPro" id="IPR000594">
    <property type="entry name" value="ThiF_NAD_FAD-bd"/>
</dbReference>
<comment type="similarity">
    <text evidence="2 5">Belongs to the ubiquitin-activating E1 family. ULA1 subfamily.</text>
</comment>
<dbReference type="Pfam" id="PF00899">
    <property type="entry name" value="ThiF"/>
    <property type="match status" value="1"/>
</dbReference>
<keyword evidence="9" id="KW-1185">Reference proteome</keyword>